<proteinExistence type="inferred from homology"/>
<evidence type="ECO:0000256" key="1">
    <source>
        <dbReference type="ARBA" id="ARBA00005725"/>
    </source>
</evidence>
<evidence type="ECO:0000313" key="5">
    <source>
        <dbReference type="EMBL" id="PYH91823.1"/>
    </source>
</evidence>
<dbReference type="PANTHER" id="PTHR47706">
    <property type="entry name" value="NMRA-LIKE FAMILY PROTEIN"/>
    <property type="match status" value="1"/>
</dbReference>
<dbReference type="Gene3D" id="3.90.25.10">
    <property type="entry name" value="UDP-galactose 4-epimerase, domain 1"/>
    <property type="match status" value="1"/>
</dbReference>
<keyword evidence="3" id="KW-0560">Oxidoreductase</keyword>
<evidence type="ECO:0000256" key="3">
    <source>
        <dbReference type="ARBA" id="ARBA00023002"/>
    </source>
</evidence>
<dbReference type="GO" id="GO:0016491">
    <property type="term" value="F:oxidoreductase activity"/>
    <property type="evidence" value="ECO:0007669"/>
    <property type="project" value="UniProtKB-KW"/>
</dbReference>
<dbReference type="SUPFAM" id="SSF51735">
    <property type="entry name" value="NAD(P)-binding Rossmann-fold domains"/>
    <property type="match status" value="1"/>
</dbReference>
<sequence>MTIIAVAGGTGGVGKTIVETLLQEPQHQVIILSRNEPKEDAILKQIQHVQIDYNDIDSLTRTLEKYAIHTIISAITIYSDENSQSQLNLIQAADRSNVTERFVPIEYSFVQTKALLPVDPSIQYWLDAAEMLHKSTTSLKYTRVVPGFFMDYWGMPRVRSNLQQHVFGIDIANCRAAIPGDGNDTLCMTYTYDMAKLLVRLLELEDWAEFSVVVGDEITYNQLLELAEEARGRKFDVVYDSVEKVQQGKVTVPAIPAGYSEEEAQEMTTLVSRLTISGAFDLPQQRLNSKFPDIHPVKVREFLKVWRDEA</sequence>
<dbReference type="InterPro" id="IPR051609">
    <property type="entry name" value="NmrA/Isoflavone_reductase-like"/>
</dbReference>
<dbReference type="Proteomes" id="UP000247810">
    <property type="component" value="Unassembled WGS sequence"/>
</dbReference>
<dbReference type="OrthoDB" id="10000533at2759"/>
<keyword evidence="6" id="KW-1185">Reference proteome</keyword>
<gene>
    <name evidence="5" type="ORF">BO71DRAFT_358626</name>
</gene>
<dbReference type="Pfam" id="PF13460">
    <property type="entry name" value="NAD_binding_10"/>
    <property type="match status" value="1"/>
</dbReference>
<keyword evidence="2" id="KW-0521">NADP</keyword>
<protein>
    <submittedName>
        <fullName evidence="5">NAD(P)-binding protein</fullName>
    </submittedName>
</protein>
<dbReference type="Gene3D" id="3.40.50.720">
    <property type="entry name" value="NAD(P)-binding Rossmann-like Domain"/>
    <property type="match status" value="1"/>
</dbReference>
<reference evidence="5 6" key="1">
    <citation type="submission" date="2018-02" db="EMBL/GenBank/DDBJ databases">
        <title>The genomes of Aspergillus section Nigri reveals drivers in fungal speciation.</title>
        <authorList>
            <consortium name="DOE Joint Genome Institute"/>
            <person name="Vesth T.C."/>
            <person name="Nybo J."/>
            <person name="Theobald S."/>
            <person name="Brandl J."/>
            <person name="Frisvad J.C."/>
            <person name="Nielsen K.F."/>
            <person name="Lyhne E.K."/>
            <person name="Kogle M.E."/>
            <person name="Kuo A."/>
            <person name="Riley R."/>
            <person name="Clum A."/>
            <person name="Nolan M."/>
            <person name="Lipzen A."/>
            <person name="Salamov A."/>
            <person name="Henrissat B."/>
            <person name="Wiebenga A."/>
            <person name="De vries R.P."/>
            <person name="Grigoriev I.V."/>
            <person name="Mortensen U.H."/>
            <person name="Andersen M.R."/>
            <person name="Baker S.E."/>
        </authorList>
    </citation>
    <scope>NUCLEOTIDE SEQUENCE [LARGE SCALE GENOMIC DNA]</scope>
    <source>
        <strain evidence="5 6">CBS 707.79</strain>
    </source>
</reference>
<dbReference type="EMBL" id="KZ825933">
    <property type="protein sequence ID" value="PYH91823.1"/>
    <property type="molecule type" value="Genomic_DNA"/>
</dbReference>
<evidence type="ECO:0000256" key="2">
    <source>
        <dbReference type="ARBA" id="ARBA00022857"/>
    </source>
</evidence>
<dbReference type="InterPro" id="IPR036291">
    <property type="entry name" value="NAD(P)-bd_dom_sf"/>
</dbReference>
<dbReference type="PANTHER" id="PTHR47706:SF4">
    <property type="entry name" value="NMRA-LIKE DOMAIN-CONTAINING PROTEIN"/>
    <property type="match status" value="1"/>
</dbReference>
<feature type="domain" description="NAD(P)-binding" evidence="4">
    <location>
        <begin position="8"/>
        <end position="151"/>
    </location>
</feature>
<evidence type="ECO:0000313" key="6">
    <source>
        <dbReference type="Proteomes" id="UP000247810"/>
    </source>
</evidence>
<comment type="similarity">
    <text evidence="1">Belongs to the NmrA-type oxidoreductase family. Isoflavone reductase subfamily.</text>
</comment>
<evidence type="ECO:0000259" key="4">
    <source>
        <dbReference type="Pfam" id="PF13460"/>
    </source>
</evidence>
<dbReference type="VEuPathDB" id="FungiDB:BO71DRAFT_358626"/>
<dbReference type="InterPro" id="IPR016040">
    <property type="entry name" value="NAD(P)-bd_dom"/>
</dbReference>
<accession>A0A319DKN2</accession>
<name>A0A319DKN2_9EURO</name>
<organism evidence="5 6">
    <name type="scientific">Aspergillus ellipticus CBS 707.79</name>
    <dbReference type="NCBI Taxonomy" id="1448320"/>
    <lineage>
        <taxon>Eukaryota</taxon>
        <taxon>Fungi</taxon>
        <taxon>Dikarya</taxon>
        <taxon>Ascomycota</taxon>
        <taxon>Pezizomycotina</taxon>
        <taxon>Eurotiomycetes</taxon>
        <taxon>Eurotiomycetidae</taxon>
        <taxon>Eurotiales</taxon>
        <taxon>Aspergillaceae</taxon>
        <taxon>Aspergillus</taxon>
        <taxon>Aspergillus subgen. Circumdati</taxon>
    </lineage>
</organism>
<dbReference type="AlphaFoldDB" id="A0A319DKN2"/>